<gene>
    <name evidence="1" type="ORF">F5148DRAFT_993525</name>
</gene>
<organism evidence="1 2">
    <name type="scientific">Russula earlei</name>
    <dbReference type="NCBI Taxonomy" id="71964"/>
    <lineage>
        <taxon>Eukaryota</taxon>
        <taxon>Fungi</taxon>
        <taxon>Dikarya</taxon>
        <taxon>Basidiomycota</taxon>
        <taxon>Agaricomycotina</taxon>
        <taxon>Agaricomycetes</taxon>
        <taxon>Russulales</taxon>
        <taxon>Russulaceae</taxon>
        <taxon>Russula</taxon>
    </lineage>
</organism>
<evidence type="ECO:0000313" key="1">
    <source>
        <dbReference type="EMBL" id="KAI9511638.1"/>
    </source>
</evidence>
<keyword evidence="2" id="KW-1185">Reference proteome</keyword>
<dbReference type="Proteomes" id="UP001207468">
    <property type="component" value="Unassembled WGS sequence"/>
</dbReference>
<dbReference type="EMBL" id="JAGFNK010000019">
    <property type="protein sequence ID" value="KAI9511638.1"/>
    <property type="molecule type" value="Genomic_DNA"/>
</dbReference>
<accession>A0ACC0UIW5</accession>
<reference evidence="1" key="1">
    <citation type="submission" date="2021-03" db="EMBL/GenBank/DDBJ databases">
        <title>Evolutionary priming and transition to the ectomycorrhizal habit in an iconic lineage of mushroom-forming fungi: is preadaptation a requirement?</title>
        <authorList>
            <consortium name="DOE Joint Genome Institute"/>
            <person name="Looney B.P."/>
            <person name="Miyauchi S."/>
            <person name="Morin E."/>
            <person name="Drula E."/>
            <person name="Courty P.E."/>
            <person name="Chicoki N."/>
            <person name="Fauchery L."/>
            <person name="Kohler A."/>
            <person name="Kuo A."/>
            <person name="LaButti K."/>
            <person name="Pangilinan J."/>
            <person name="Lipzen A."/>
            <person name="Riley R."/>
            <person name="Andreopoulos W."/>
            <person name="He G."/>
            <person name="Johnson J."/>
            <person name="Barry K.W."/>
            <person name="Grigoriev I.V."/>
            <person name="Nagy L."/>
            <person name="Hibbett D."/>
            <person name="Henrissat B."/>
            <person name="Matheny P.B."/>
            <person name="Labbe J."/>
            <person name="Martin A.F."/>
        </authorList>
    </citation>
    <scope>NUCLEOTIDE SEQUENCE</scope>
    <source>
        <strain evidence="1">BPL698</strain>
    </source>
</reference>
<sequence>MNWSTSVYTTLSSDTEPSVVITFDSAKYIFNAGENTTRAILQSKRGWRKVKALFLTRLGTQRSSGVPGLLMSVADSSPRAMWVIGPNGLYHFLASMRFYVFRNTLNIKVTETPDLQTEPQVEAVPAFKDDNITLFSIPILPSHIGGDESRVEREALSNTSENVLKRKREHSLELPSKRSAIDESPTLSTDSPLLDRCLDDSEFDPATLEGDEADAWRRLIVEHMFTWVEPPPKPQQLPKPSSSKKGKPGQNSADLKTSKTQVDTDRTSLPQVPHWAEDLAKSQGKPLRRGIKGPNPAGLLKLLPSFVPPVRNRSTAYIVVGPRVRGKFNTKRAEELGLYGPLRGRVARGETVTFTVADGAGGNVQRTVKPEDCVGEHETTKAVIILDVPTPDHIDSLVSAFDTPAYSPFRMKTPASRKDYVVHVIYHLLGSNVLEDERYKAFMNGFSDDVQHLISSPDHNSDPLTFTSAGLSQLRLSQLDSEMFPLPHYNTTPRKELSSVTQLPPNCSYLQSNSHVDIRPPRHVMIDPILAEKDRFNPAMAAGMPPELPVMTKEKFTKAKRFVSACLEKLGGVVPKVGDELVVVPLGTNSAISSRYRNVSSQFVRIPDWGTLLLDAGEGTWGQLARYFGTDAARPSNVWQVLRELKCIFVSHAHADHHTGLAKILAMRKQLDPPPTDPLYLLSIAPIHLYLRELAHLEDLGLSDSTDTPNGVIPILSDVLNPRGRYQTAESGWWSPDHSRKAAQMMCYALGLQRLNTVDVLHRTKAFGLVLTHQDGWRLVYSGDTMPSETLVQAGEGATLLIHEATLGDDQEEMAHAKAHSTISQAIDVAKRMRAQSVLLTHFSSRYPTMPQYFASSPKGDNADQGPAIALAMDHACIRVGDLWKMSTYIPAIGQSFRDMAEEGDEEEEAMLIKATLRES</sequence>
<protein>
    <submittedName>
        <fullName evidence="1">Uncharacterized protein</fullName>
    </submittedName>
</protein>
<evidence type="ECO:0000313" key="2">
    <source>
        <dbReference type="Proteomes" id="UP001207468"/>
    </source>
</evidence>
<proteinExistence type="predicted"/>
<comment type="caution">
    <text evidence="1">The sequence shown here is derived from an EMBL/GenBank/DDBJ whole genome shotgun (WGS) entry which is preliminary data.</text>
</comment>
<name>A0ACC0UIW5_9AGAM</name>